<keyword evidence="5" id="KW-0677">Repeat</keyword>
<evidence type="ECO:0000313" key="13">
    <source>
        <dbReference type="EMBL" id="CAE0245977.1"/>
    </source>
</evidence>
<evidence type="ECO:0000256" key="11">
    <source>
        <dbReference type="SAM" id="MobiDB-lite"/>
    </source>
</evidence>
<name>A0A7S3D432_9EUKA</name>
<feature type="compositionally biased region" description="Pro residues" evidence="11">
    <location>
        <begin position="292"/>
        <end position="311"/>
    </location>
</feature>
<feature type="compositionally biased region" description="Gly residues" evidence="11">
    <location>
        <begin position="312"/>
        <end position="327"/>
    </location>
</feature>
<dbReference type="SUPFAM" id="SSF54928">
    <property type="entry name" value="RNA-binding domain, RBD"/>
    <property type="match status" value="2"/>
</dbReference>
<keyword evidence="8" id="KW-0539">Nucleus</keyword>
<dbReference type="FunFam" id="3.30.70.330:FF:000505">
    <property type="entry name" value="Splicing factor 3B subunit 4"/>
    <property type="match status" value="1"/>
</dbReference>
<evidence type="ECO:0000256" key="2">
    <source>
        <dbReference type="ARBA" id="ARBA00008363"/>
    </source>
</evidence>
<dbReference type="PANTHER" id="PTHR48030">
    <property type="entry name" value="SPLICING FACTOR 3B SUBUNIT 4"/>
    <property type="match status" value="1"/>
</dbReference>
<keyword evidence="6 10" id="KW-0694">RNA-binding</keyword>
<dbReference type="GO" id="GO:0006397">
    <property type="term" value="P:mRNA processing"/>
    <property type="evidence" value="ECO:0007669"/>
    <property type="project" value="UniProtKB-KW"/>
</dbReference>
<comment type="similarity">
    <text evidence="2">Belongs to the SF3B4 family.</text>
</comment>
<evidence type="ECO:0000256" key="6">
    <source>
        <dbReference type="ARBA" id="ARBA00022884"/>
    </source>
</evidence>
<dbReference type="InterPro" id="IPR034158">
    <property type="entry name" value="SF3B4_RRM1"/>
</dbReference>
<dbReference type="InterPro" id="IPR000504">
    <property type="entry name" value="RRM_dom"/>
</dbReference>
<dbReference type="InterPro" id="IPR012677">
    <property type="entry name" value="Nucleotide-bd_a/b_plait_sf"/>
</dbReference>
<evidence type="ECO:0000313" key="14">
    <source>
        <dbReference type="EMBL" id="CAE0245978.1"/>
    </source>
</evidence>
<dbReference type="GO" id="GO:0003723">
    <property type="term" value="F:RNA binding"/>
    <property type="evidence" value="ECO:0007669"/>
    <property type="project" value="UniProtKB-UniRule"/>
</dbReference>
<dbReference type="EMBL" id="HBIB01012468">
    <property type="protein sequence ID" value="CAE0245978.1"/>
    <property type="molecule type" value="Transcribed_RNA"/>
</dbReference>
<dbReference type="CDD" id="cd12335">
    <property type="entry name" value="RRM2_SF3B4"/>
    <property type="match status" value="1"/>
</dbReference>
<evidence type="ECO:0000256" key="4">
    <source>
        <dbReference type="ARBA" id="ARBA00022728"/>
    </source>
</evidence>
<proteinExistence type="inferred from homology"/>
<dbReference type="GO" id="GO:0008380">
    <property type="term" value="P:RNA splicing"/>
    <property type="evidence" value="ECO:0007669"/>
    <property type="project" value="UniProtKB-KW"/>
</dbReference>
<evidence type="ECO:0000256" key="3">
    <source>
        <dbReference type="ARBA" id="ARBA00022664"/>
    </source>
</evidence>
<gene>
    <name evidence="13" type="ORF">PBIL07802_LOCUS8160</name>
    <name evidence="14" type="ORF">PBIL07802_LOCUS8161</name>
</gene>
<feature type="region of interest" description="Disordered" evidence="11">
    <location>
        <begin position="210"/>
        <end position="340"/>
    </location>
</feature>
<keyword evidence="7" id="KW-0508">mRNA splicing</keyword>
<dbReference type="EMBL" id="HBIB01012467">
    <property type="protein sequence ID" value="CAE0245977.1"/>
    <property type="molecule type" value="Transcribed_RNA"/>
</dbReference>
<feature type="compositionally biased region" description="Pro residues" evidence="11">
    <location>
        <begin position="328"/>
        <end position="340"/>
    </location>
</feature>
<dbReference type="Gene3D" id="3.30.70.330">
    <property type="match status" value="2"/>
</dbReference>
<comment type="subcellular location">
    <subcellularLocation>
        <location evidence="1">Nucleus</location>
    </subcellularLocation>
</comment>
<keyword evidence="3" id="KW-0507">mRNA processing</keyword>
<dbReference type="FunFam" id="3.30.70.330:FF:000059">
    <property type="entry name" value="splicing factor 3B subunit 4"/>
    <property type="match status" value="1"/>
</dbReference>
<evidence type="ECO:0000256" key="1">
    <source>
        <dbReference type="ARBA" id="ARBA00004123"/>
    </source>
</evidence>
<reference evidence="14" key="1">
    <citation type="submission" date="2021-01" db="EMBL/GenBank/DDBJ databases">
        <authorList>
            <person name="Corre E."/>
            <person name="Pelletier E."/>
            <person name="Niang G."/>
            <person name="Scheremetjew M."/>
            <person name="Finn R."/>
            <person name="Kale V."/>
            <person name="Holt S."/>
            <person name="Cochrane G."/>
            <person name="Meng A."/>
            <person name="Brown T."/>
            <person name="Cohen L."/>
        </authorList>
    </citation>
    <scope>NUCLEOTIDE SEQUENCE</scope>
    <source>
        <strain evidence="14">NIES-2562</strain>
    </source>
</reference>
<dbReference type="SMART" id="SM00360">
    <property type="entry name" value="RRM"/>
    <property type="match status" value="2"/>
</dbReference>
<dbReference type="PANTHER" id="PTHR48030:SF3">
    <property type="entry name" value="SPLICING FACTOR 3B SUBUNIT 4"/>
    <property type="match status" value="1"/>
</dbReference>
<evidence type="ECO:0000256" key="7">
    <source>
        <dbReference type="ARBA" id="ARBA00023187"/>
    </source>
</evidence>
<evidence type="ECO:0000256" key="5">
    <source>
        <dbReference type="ARBA" id="ARBA00022737"/>
    </source>
</evidence>
<accession>A0A7S3D432</accession>
<keyword evidence="4" id="KW-0747">Spliceosome</keyword>
<dbReference type="PROSITE" id="PS50102">
    <property type="entry name" value="RRM"/>
    <property type="match status" value="2"/>
</dbReference>
<dbReference type="CDD" id="cd12334">
    <property type="entry name" value="RRM1_SF3B4"/>
    <property type="match status" value="1"/>
</dbReference>
<protein>
    <recommendedName>
        <fullName evidence="9">Splicing factor 3B subunit 4</fullName>
    </recommendedName>
</protein>
<evidence type="ECO:0000259" key="12">
    <source>
        <dbReference type="PROSITE" id="PS50102"/>
    </source>
</evidence>
<evidence type="ECO:0000256" key="10">
    <source>
        <dbReference type="PROSITE-ProRule" id="PRU00176"/>
    </source>
</evidence>
<organism evidence="14">
    <name type="scientific">Palpitomonas bilix</name>
    <dbReference type="NCBI Taxonomy" id="652834"/>
    <lineage>
        <taxon>Eukaryota</taxon>
        <taxon>Eukaryota incertae sedis</taxon>
    </lineage>
</organism>
<dbReference type="GO" id="GO:0005686">
    <property type="term" value="C:U2 snRNP"/>
    <property type="evidence" value="ECO:0007669"/>
    <property type="project" value="TreeGrafter"/>
</dbReference>
<evidence type="ECO:0000256" key="8">
    <source>
        <dbReference type="ARBA" id="ARBA00023242"/>
    </source>
</evidence>
<sequence>MATIGGSIMDRNQEATCYVGNLEPQVGEELLWELFLQAGPVVNVFMPKDKVTGAKQNFGFVEFRSPEDAEYAMKIMNMVKLFGKPIRVNKASQDKRDLDIGANIFVGNLEPDVDEKLLYDTFSAFGVIIATPKIMRDPLSGEHRGFGFVNFANFEASDAAIAAMDGQYLGGKPINVSYAYKRDSAGERHGSMAERLLAAQSRHNLDMSKPNTMFASVTTPGAPPPPGAGGPPPPPPPGMGMPPPPPPGFGGAPPPPPPGMGGPPGMPPPPPPPGMGGPPPPPPPGMGMGMMRPPPGGGPPPGFRPPPPPGFGGPGMSGPPGGFGGPGGRPPPPPFPPQFR</sequence>
<feature type="domain" description="RRM" evidence="12">
    <location>
        <begin position="102"/>
        <end position="181"/>
    </location>
</feature>
<feature type="compositionally biased region" description="Polar residues" evidence="11">
    <location>
        <begin position="210"/>
        <end position="219"/>
    </location>
</feature>
<feature type="compositionally biased region" description="Pro residues" evidence="11">
    <location>
        <begin position="221"/>
        <end position="285"/>
    </location>
</feature>
<dbReference type="InterPro" id="IPR052084">
    <property type="entry name" value="SF3B4_spliceosome_assoc"/>
</dbReference>
<dbReference type="InterPro" id="IPR035979">
    <property type="entry name" value="RBD_domain_sf"/>
</dbReference>
<dbReference type="AlphaFoldDB" id="A0A7S3D432"/>
<dbReference type="Pfam" id="PF00076">
    <property type="entry name" value="RRM_1"/>
    <property type="match status" value="2"/>
</dbReference>
<feature type="domain" description="RRM" evidence="12">
    <location>
        <begin position="15"/>
        <end position="93"/>
    </location>
</feature>
<evidence type="ECO:0000256" key="9">
    <source>
        <dbReference type="ARBA" id="ARBA00070533"/>
    </source>
</evidence>
<dbReference type="GO" id="GO:0071011">
    <property type="term" value="C:precatalytic spliceosome"/>
    <property type="evidence" value="ECO:0007669"/>
    <property type="project" value="TreeGrafter"/>
</dbReference>
<dbReference type="GO" id="GO:0005730">
    <property type="term" value="C:nucleolus"/>
    <property type="evidence" value="ECO:0007669"/>
    <property type="project" value="TreeGrafter"/>
</dbReference>
<dbReference type="GO" id="GO:0048026">
    <property type="term" value="P:positive regulation of mRNA splicing, via spliceosome"/>
    <property type="evidence" value="ECO:0007669"/>
    <property type="project" value="TreeGrafter"/>
</dbReference>
<dbReference type="InterPro" id="IPR034159">
    <property type="entry name" value="SF3B4_RRM2"/>
</dbReference>